<keyword evidence="2" id="KW-1185">Reference proteome</keyword>
<accession>A0ABP0L302</accession>
<feature type="non-terminal residue" evidence="1">
    <location>
        <position position="1"/>
    </location>
</feature>
<sequence>ELILKQQPEKTLSYVDTWHSARDRISAWDFQRVVSAHFDCPIPLKPKQFREIFSFLTRPKPLAYCALDPGCGGDLVCDLHKLIGRFAKIAP</sequence>
<dbReference type="InterPro" id="IPR025638">
    <property type="entry name" value="DUF4336"/>
</dbReference>
<gene>
    <name evidence="1" type="ORF">SCF082_LOCUS20535</name>
</gene>
<dbReference type="EMBL" id="CAXAMM010014358">
    <property type="protein sequence ID" value="CAK9033550.1"/>
    <property type="molecule type" value="Genomic_DNA"/>
</dbReference>
<dbReference type="Proteomes" id="UP001642464">
    <property type="component" value="Unassembled WGS sequence"/>
</dbReference>
<protein>
    <submittedName>
        <fullName evidence="1">OTU domain-containing protein</fullName>
    </submittedName>
</protein>
<organism evidence="1 2">
    <name type="scientific">Durusdinium trenchii</name>
    <dbReference type="NCBI Taxonomy" id="1381693"/>
    <lineage>
        <taxon>Eukaryota</taxon>
        <taxon>Sar</taxon>
        <taxon>Alveolata</taxon>
        <taxon>Dinophyceae</taxon>
        <taxon>Suessiales</taxon>
        <taxon>Symbiodiniaceae</taxon>
        <taxon>Durusdinium</taxon>
    </lineage>
</organism>
<comment type="caution">
    <text evidence="1">The sequence shown here is derived from an EMBL/GenBank/DDBJ whole genome shotgun (WGS) entry which is preliminary data.</text>
</comment>
<evidence type="ECO:0000313" key="1">
    <source>
        <dbReference type="EMBL" id="CAK9033550.1"/>
    </source>
</evidence>
<name>A0ABP0L302_9DINO</name>
<reference evidence="1 2" key="1">
    <citation type="submission" date="2024-02" db="EMBL/GenBank/DDBJ databases">
        <authorList>
            <person name="Chen Y."/>
            <person name="Shah S."/>
            <person name="Dougan E. K."/>
            <person name="Thang M."/>
            <person name="Chan C."/>
        </authorList>
    </citation>
    <scope>NUCLEOTIDE SEQUENCE [LARGE SCALE GENOMIC DNA]</scope>
</reference>
<evidence type="ECO:0000313" key="2">
    <source>
        <dbReference type="Proteomes" id="UP001642464"/>
    </source>
</evidence>
<dbReference type="Pfam" id="PF14234">
    <property type="entry name" value="DUF4336"/>
    <property type="match status" value="1"/>
</dbReference>
<proteinExistence type="predicted"/>